<dbReference type="EMBL" id="CP119108">
    <property type="protein sequence ID" value="WEG07543.1"/>
    <property type="molecule type" value="Genomic_DNA"/>
</dbReference>
<dbReference type="InterPro" id="IPR029044">
    <property type="entry name" value="Nucleotide-diphossugar_trans"/>
</dbReference>
<sequence length="645" mass="72308">MAKTTTFKVSVIVPTYRSTAHLDDLVDSLDRQTMPQGDFEVLLVDDGSPDDTHARLEGFAATRPNYRVFRLPPSGWPSRPRNHGIDEACGEYVVFIDHDDRLFPDALRAGYALAARAGADVLDGKESKSDTPGWAMRDVMADVGNAIDQVEPHPLLPMNPHKMFRTAFLREKGIRFPEGGRQIWEDIFFDIAAHARADVVSLMVETPFYYWNRPPHATTSTTFHDDLDEYLDAVARVFRWIDEELQQERFAQLLPRFRAYQLHMRLLPLFRWGSRTPEERERICAFTAELLPTIPDDADLYLDGWRRITTALLRAGRFDLIDAHERTFPVVQCAPSTAGARWSADGVSFDLDLQWRFTAKEAAPVRYRDGRAILALTEEVAAFAAEHGLSADVTDEVTALTYSVDRRWRTEKIDWLLFAGSGAELIDIDGAAQLRATVPVHWSLADDGPGRLGDGPWDFYVRTIAMRTRNVRQVRTDDSTRGWAVTQGVVASAYRAQNGGLSIDVGQTLASVIDDEHMTAVASPQADGVRIHIALPQVTAFGDLDVPGAFVDASGGSLGPCRLIAGDGRARVEGTVPTGAATFAAQWGDVRSHVRFRLFGRTRLHVIRDAESGSPMHPRRLALRAWRMLPARLRERAWKLRHHRR</sequence>
<reference evidence="2 3" key="1">
    <citation type="submission" date="2023-03" db="EMBL/GenBank/DDBJ databases">
        <title>Genome sequence of Microbacterium sp. KACC 23027.</title>
        <authorList>
            <person name="Kim S."/>
            <person name="Heo J."/>
            <person name="Kwon S.-W."/>
        </authorList>
    </citation>
    <scope>NUCLEOTIDE SEQUENCE [LARGE SCALE GENOMIC DNA]</scope>
    <source>
        <strain evidence="2 3">KACC 23027</strain>
    </source>
</reference>
<dbReference type="Gene3D" id="3.90.550.10">
    <property type="entry name" value="Spore Coat Polysaccharide Biosynthesis Protein SpsA, Chain A"/>
    <property type="match status" value="1"/>
</dbReference>
<proteinExistence type="predicted"/>
<gene>
    <name evidence="2" type="ORF">PU630_09740</name>
</gene>
<name>A0ABY8BY80_9MICO</name>
<protein>
    <submittedName>
        <fullName evidence="2">Glycosyltransferase</fullName>
    </submittedName>
</protein>
<dbReference type="Proteomes" id="UP001214553">
    <property type="component" value="Chromosome"/>
</dbReference>
<organism evidence="2 3">
    <name type="scientific">Microbacterium horticulturae</name>
    <dbReference type="NCBI Taxonomy" id="3028316"/>
    <lineage>
        <taxon>Bacteria</taxon>
        <taxon>Bacillati</taxon>
        <taxon>Actinomycetota</taxon>
        <taxon>Actinomycetes</taxon>
        <taxon>Micrococcales</taxon>
        <taxon>Microbacteriaceae</taxon>
        <taxon>Microbacterium</taxon>
    </lineage>
</organism>
<dbReference type="SUPFAM" id="SSF53448">
    <property type="entry name" value="Nucleotide-diphospho-sugar transferases"/>
    <property type="match status" value="1"/>
</dbReference>
<dbReference type="PANTHER" id="PTHR22916:SF3">
    <property type="entry name" value="UDP-GLCNAC:BETAGAL BETA-1,3-N-ACETYLGLUCOSAMINYLTRANSFERASE-LIKE PROTEIN 1"/>
    <property type="match status" value="1"/>
</dbReference>
<dbReference type="PANTHER" id="PTHR22916">
    <property type="entry name" value="GLYCOSYLTRANSFERASE"/>
    <property type="match status" value="1"/>
</dbReference>
<evidence type="ECO:0000259" key="1">
    <source>
        <dbReference type="Pfam" id="PF00535"/>
    </source>
</evidence>
<dbReference type="RefSeq" id="WP_275276881.1">
    <property type="nucleotide sequence ID" value="NZ_CP119108.1"/>
</dbReference>
<dbReference type="CDD" id="cd00761">
    <property type="entry name" value="Glyco_tranf_GTA_type"/>
    <property type="match status" value="1"/>
</dbReference>
<keyword evidence="3" id="KW-1185">Reference proteome</keyword>
<feature type="domain" description="Glycosyltransferase 2-like" evidence="1">
    <location>
        <begin position="10"/>
        <end position="125"/>
    </location>
</feature>
<dbReference type="InterPro" id="IPR001173">
    <property type="entry name" value="Glyco_trans_2-like"/>
</dbReference>
<dbReference type="Pfam" id="PF00535">
    <property type="entry name" value="Glycos_transf_2"/>
    <property type="match status" value="1"/>
</dbReference>
<evidence type="ECO:0000313" key="3">
    <source>
        <dbReference type="Proteomes" id="UP001214553"/>
    </source>
</evidence>
<evidence type="ECO:0000313" key="2">
    <source>
        <dbReference type="EMBL" id="WEG07543.1"/>
    </source>
</evidence>
<accession>A0ABY8BY80</accession>